<sequence length="55" mass="7305">MRYRINKNLSEWQWIKFSKKKFCFFLYYKLYYNLYYKIKWLEKKQHKKKPEELEL</sequence>
<proteinExistence type="predicted"/>
<protein>
    <submittedName>
        <fullName evidence="1">Uncharacterized protein</fullName>
    </submittedName>
</protein>
<organism evidence="1">
    <name type="scientific">viral metagenome</name>
    <dbReference type="NCBI Taxonomy" id="1070528"/>
    <lineage>
        <taxon>unclassified sequences</taxon>
        <taxon>metagenomes</taxon>
        <taxon>organismal metagenomes</taxon>
    </lineage>
</organism>
<name>A0A6C0E7X3_9ZZZZ</name>
<dbReference type="AlphaFoldDB" id="A0A6C0E7X3"/>
<reference evidence="1" key="1">
    <citation type="journal article" date="2020" name="Nature">
        <title>Giant virus diversity and host interactions through global metagenomics.</title>
        <authorList>
            <person name="Schulz F."/>
            <person name="Roux S."/>
            <person name="Paez-Espino D."/>
            <person name="Jungbluth S."/>
            <person name="Walsh D.A."/>
            <person name="Denef V.J."/>
            <person name="McMahon K.D."/>
            <person name="Konstantinidis K.T."/>
            <person name="Eloe-Fadrosh E.A."/>
            <person name="Kyrpides N.C."/>
            <person name="Woyke T."/>
        </authorList>
    </citation>
    <scope>NUCLEOTIDE SEQUENCE</scope>
    <source>
        <strain evidence="1">GVMAG-M-3300023179-150</strain>
    </source>
</reference>
<dbReference type="EMBL" id="MN739762">
    <property type="protein sequence ID" value="QHT25277.1"/>
    <property type="molecule type" value="Genomic_DNA"/>
</dbReference>
<accession>A0A6C0E7X3</accession>
<evidence type="ECO:0000313" key="1">
    <source>
        <dbReference type="EMBL" id="QHT25277.1"/>
    </source>
</evidence>